<dbReference type="PRINTS" id="PR00368">
    <property type="entry name" value="FADPNR"/>
</dbReference>
<evidence type="ECO:0000259" key="3">
    <source>
        <dbReference type="Pfam" id="PF07992"/>
    </source>
</evidence>
<name>A0ABM8ADG9_9DEIO</name>
<dbReference type="Proteomes" id="UP001064971">
    <property type="component" value="Chromosome"/>
</dbReference>
<reference evidence="4" key="1">
    <citation type="submission" date="2022-07" db="EMBL/GenBank/DDBJ databases">
        <title>Complete Genome Sequence of the Radioresistant Bacterium Deinococcus aetherius ST0316, Isolated from the Air Dust collected in Lower Stratosphere above Japan.</title>
        <authorList>
            <person name="Satoh K."/>
            <person name="Hagiwara K."/>
            <person name="Katsumata K."/>
            <person name="Kubo A."/>
            <person name="Yokobori S."/>
            <person name="Yamagishi A."/>
            <person name="Oono Y."/>
            <person name="Narumi I."/>
        </authorList>
    </citation>
    <scope>NUCLEOTIDE SEQUENCE</scope>
    <source>
        <strain evidence="4">ST0316</strain>
    </source>
</reference>
<dbReference type="InterPro" id="IPR036188">
    <property type="entry name" value="FAD/NAD-bd_sf"/>
</dbReference>
<evidence type="ECO:0000256" key="1">
    <source>
        <dbReference type="ARBA" id="ARBA00022630"/>
    </source>
</evidence>
<evidence type="ECO:0000313" key="5">
    <source>
        <dbReference type="Proteomes" id="UP001064971"/>
    </source>
</evidence>
<dbReference type="PRINTS" id="PR00469">
    <property type="entry name" value="PNDRDTASEII"/>
</dbReference>
<protein>
    <submittedName>
        <fullName evidence="4">Pyridine nucleotide-disulfide oxidoreductase</fullName>
    </submittedName>
</protein>
<proteinExistence type="predicted"/>
<dbReference type="Pfam" id="PF07992">
    <property type="entry name" value="Pyr_redox_2"/>
    <property type="match status" value="1"/>
</dbReference>
<dbReference type="RefSeq" id="WP_264774553.1">
    <property type="nucleotide sequence ID" value="NZ_AP026560.1"/>
</dbReference>
<keyword evidence="2" id="KW-0560">Oxidoreductase</keyword>
<dbReference type="SUPFAM" id="SSF51905">
    <property type="entry name" value="FAD/NAD(P)-binding domain"/>
    <property type="match status" value="1"/>
</dbReference>
<gene>
    <name evidence="4" type="ORF">DAETH_17960</name>
</gene>
<keyword evidence="1" id="KW-0285">Flavoprotein</keyword>
<keyword evidence="5" id="KW-1185">Reference proteome</keyword>
<feature type="domain" description="FAD/NAD(P)-binding" evidence="3">
    <location>
        <begin position="4"/>
        <end position="279"/>
    </location>
</feature>
<sequence length="309" mass="32761">METFDVIVVGAGAAGVNAALVLGRARRKVLLLDGGPPRNAPAGEAHGLLTRDGIRPLDLKARALADLAPYPVTVRAGVAREARRLPEGFAVRHDGGWALGRRLLLASGVRDVLPPVAGLRERWGHLVHHCPYCDGWEHRGRPLGVLGVGDAGHHLALNMRAWSEWVTLFTDGPDGLTGVQRRDLARLGVGVVTAPLARLTGRDRLCLHLRSRETRLLHALFLSPEQTPGSTLPASLDCALNARGRVIVDERGETSVPGIFAAGDLVGAPQYVVNAAASGMTAAVGINTALIHEEVEALGAAFHKHRSSV</sequence>
<evidence type="ECO:0000256" key="2">
    <source>
        <dbReference type="ARBA" id="ARBA00023002"/>
    </source>
</evidence>
<dbReference type="EMBL" id="AP026560">
    <property type="protein sequence ID" value="BDP41827.1"/>
    <property type="molecule type" value="Genomic_DNA"/>
</dbReference>
<dbReference type="InterPro" id="IPR023753">
    <property type="entry name" value="FAD/NAD-binding_dom"/>
</dbReference>
<dbReference type="InterPro" id="IPR050097">
    <property type="entry name" value="Ferredoxin-NADP_redctase_2"/>
</dbReference>
<accession>A0ABM8ADG9</accession>
<organism evidence="4 5">
    <name type="scientific">Deinococcus aetherius</name>
    <dbReference type="NCBI Taxonomy" id="200252"/>
    <lineage>
        <taxon>Bacteria</taxon>
        <taxon>Thermotogati</taxon>
        <taxon>Deinococcota</taxon>
        <taxon>Deinococci</taxon>
        <taxon>Deinococcales</taxon>
        <taxon>Deinococcaceae</taxon>
        <taxon>Deinococcus</taxon>
    </lineage>
</organism>
<evidence type="ECO:0000313" key="4">
    <source>
        <dbReference type="EMBL" id="BDP41827.1"/>
    </source>
</evidence>
<dbReference type="Gene3D" id="3.50.50.60">
    <property type="entry name" value="FAD/NAD(P)-binding domain"/>
    <property type="match status" value="2"/>
</dbReference>
<dbReference type="PANTHER" id="PTHR48105">
    <property type="entry name" value="THIOREDOXIN REDUCTASE 1-RELATED-RELATED"/>
    <property type="match status" value="1"/>
</dbReference>